<dbReference type="SUPFAM" id="SSF51182">
    <property type="entry name" value="RmlC-like cupins"/>
    <property type="match status" value="1"/>
</dbReference>
<dbReference type="OrthoDB" id="9780903at2"/>
<protein>
    <submittedName>
        <fullName evidence="4">Pimeloyl-CoA dehydrogenase</fullName>
    </submittedName>
</protein>
<sequence length="247" mass="27223">MSGLMKLTREMKRRHGSGGFGVEILHPGLSERSGDSGIGALGRLDHARVTEGTVVEMHPHRDDEILTYLRTGRVLHKDTVGESEEVSATRMMLMNAGHTFEHEEKVIEGPLTGLQIFLRPDAADLTPMVQFHDFGTRDSIDAWRLLAGPQDSPLKVRARAQVHDMRLTQGQARDMPKRAWPGAPRLLYVFDGTATVGDLVLEPGEAVVLEDDMPVESLSDSDLVLFTLDRAAQVFRGGMFSGNTLAR</sequence>
<dbReference type="Proteomes" id="UP000285908">
    <property type="component" value="Unassembled WGS sequence"/>
</dbReference>
<dbReference type="Gene3D" id="2.60.120.10">
    <property type="entry name" value="Jelly Rolls"/>
    <property type="match status" value="2"/>
</dbReference>
<comment type="caution">
    <text evidence="4">The sequence shown here is derived from an EMBL/GenBank/DDBJ whole genome shotgun (WGS) entry which is preliminary data.</text>
</comment>
<name>A0A438AEQ8_9RHOB</name>
<dbReference type="EMBL" id="RQXX01000005">
    <property type="protein sequence ID" value="RVV97169.1"/>
    <property type="molecule type" value="Genomic_DNA"/>
</dbReference>
<feature type="domain" description="Pirin N-terminal" evidence="3">
    <location>
        <begin position="52"/>
        <end position="117"/>
    </location>
</feature>
<dbReference type="InterPro" id="IPR012093">
    <property type="entry name" value="Pirin"/>
</dbReference>
<dbReference type="InterPro" id="IPR011051">
    <property type="entry name" value="RmlC_Cupin_sf"/>
</dbReference>
<dbReference type="Pfam" id="PF02678">
    <property type="entry name" value="Pirin"/>
    <property type="match status" value="1"/>
</dbReference>
<evidence type="ECO:0000256" key="1">
    <source>
        <dbReference type="ARBA" id="ARBA00008416"/>
    </source>
</evidence>
<accession>A0A438AEQ8</accession>
<dbReference type="AlphaFoldDB" id="A0A438AEQ8"/>
<dbReference type="PANTHER" id="PTHR43212:SF3">
    <property type="entry name" value="QUERCETIN 2,3-DIOXYGENASE"/>
    <property type="match status" value="1"/>
</dbReference>
<gene>
    <name evidence="4" type="ORF">EKE94_14160</name>
</gene>
<dbReference type="InterPro" id="IPR003829">
    <property type="entry name" value="Pirin_N_dom"/>
</dbReference>
<evidence type="ECO:0000313" key="5">
    <source>
        <dbReference type="Proteomes" id="UP000285908"/>
    </source>
</evidence>
<evidence type="ECO:0000313" key="4">
    <source>
        <dbReference type="EMBL" id="RVV97169.1"/>
    </source>
</evidence>
<comment type="similarity">
    <text evidence="1 2">Belongs to the pirin family.</text>
</comment>
<keyword evidence="5" id="KW-1185">Reference proteome</keyword>
<reference evidence="4 5" key="1">
    <citation type="submission" date="2018-11" db="EMBL/GenBank/DDBJ databases">
        <title>Mesobaculum littorinae gen. nov., sp. nov., isolated from Littorina scabra that represents a novel genus of the order Rhodobacteraceae.</title>
        <authorList>
            <person name="Li F."/>
        </authorList>
    </citation>
    <scope>NUCLEOTIDE SEQUENCE [LARGE SCALE GENOMIC DNA]</scope>
    <source>
        <strain evidence="4 5">M0103</strain>
    </source>
</reference>
<proteinExistence type="inferred from homology"/>
<organism evidence="4 5">
    <name type="scientific">Mesobaculum littorinae</name>
    <dbReference type="NCBI Taxonomy" id="2486419"/>
    <lineage>
        <taxon>Bacteria</taxon>
        <taxon>Pseudomonadati</taxon>
        <taxon>Pseudomonadota</taxon>
        <taxon>Alphaproteobacteria</taxon>
        <taxon>Rhodobacterales</taxon>
        <taxon>Roseobacteraceae</taxon>
        <taxon>Mesobaculum</taxon>
    </lineage>
</organism>
<evidence type="ECO:0000259" key="3">
    <source>
        <dbReference type="Pfam" id="PF02678"/>
    </source>
</evidence>
<dbReference type="PANTHER" id="PTHR43212">
    <property type="entry name" value="QUERCETIN 2,3-DIOXYGENASE"/>
    <property type="match status" value="1"/>
</dbReference>
<evidence type="ECO:0000256" key="2">
    <source>
        <dbReference type="RuleBase" id="RU003457"/>
    </source>
</evidence>
<dbReference type="InterPro" id="IPR014710">
    <property type="entry name" value="RmlC-like_jellyroll"/>
</dbReference>